<keyword evidence="2" id="KW-1185">Reference proteome</keyword>
<name>A0ACA8ZCS1_9BACL</name>
<evidence type="ECO:0000313" key="2">
    <source>
        <dbReference type="Proteomes" id="UP000501793"/>
    </source>
</evidence>
<gene>
    <name evidence="1" type="primary">yybE</name>
    <name evidence="1" type="ORF">FAVT5_3091</name>
</gene>
<dbReference type="EMBL" id="LR792684">
    <property type="protein sequence ID" value="CAB3394856.1"/>
    <property type="molecule type" value="Genomic_DNA"/>
</dbReference>
<dbReference type="Proteomes" id="UP000501793">
    <property type="component" value="Chromosome"/>
</dbReference>
<evidence type="ECO:0000313" key="1">
    <source>
        <dbReference type="EMBL" id="CAB3394856.1"/>
    </source>
</evidence>
<protein>
    <submittedName>
        <fullName evidence="1">Transcriptional regulator (LysR family)</fullName>
    </submittedName>
</protein>
<proteinExistence type="predicted"/>
<organism evidence="1 2">
    <name type="scientific">Kyrpidia spormannii</name>
    <dbReference type="NCBI Taxonomy" id="2055160"/>
    <lineage>
        <taxon>Bacteria</taxon>
        <taxon>Bacillati</taxon>
        <taxon>Bacillota</taxon>
        <taxon>Bacilli</taxon>
        <taxon>Bacillales</taxon>
        <taxon>Alicyclobacillaceae</taxon>
        <taxon>Kyrpidia</taxon>
    </lineage>
</organism>
<reference evidence="1" key="1">
    <citation type="submission" date="2020-04" db="EMBL/GenBank/DDBJ databases">
        <authorList>
            <person name="Hogendoorn C."/>
        </authorList>
    </citation>
    <scope>NUCLEOTIDE SEQUENCE</scope>
    <source>
        <strain evidence="1">FAVT5</strain>
    </source>
</reference>
<sequence length="300" mass="33837">MGMAVEWAQLEYFRMAARLQHFTRAAERLAVSQSALSRSIARLEQELGAPLFEREGRSIRLTPYGQRFLRRVERVMREMDEARREIQELADPERGEVRLGFLHTLGVHLVPDLIRDFRSRFPKVSFVLVQNAAGPVFRQLESGEIDLCFLSPPVRREGVGWVDLKTEELFLIVPSQHPLAGRDRIELRNVAEEPFIALKRGYGMRTITEEVCAQAGFSPRIAFEGEEVATVAGLVAGGLGVAMVPDFPGLELLGIKKLPVHAPLCRRVIGMAWIEHRALSPAAERFRRFVVGREETGSSR</sequence>
<accession>A0ACA8ZCS1</accession>